<dbReference type="InterPro" id="IPR000796">
    <property type="entry name" value="Asp_trans"/>
</dbReference>
<sequence length="1016" mass="110544">MGTGSLLLAGLALKKAKTGVETVYITDPTWSNHDLLFSSLGYRVKKLPYYKDRSFDFEGYINALRSADDHSAVVLHACAHNPTGCDPSRDQWKQIATVIKEKRIFPIFDSAYLGFNSGSVDEDAWAIRYFLEDLALEAAVCMSFAKNMGLYGERVGLVLFVTASAEIARTMHSILENVQRSTVSNPPAYGARIAATVLEKPAIAKQWAQDLITMSGRIQSMRKKLYDELVKLETPGDWNHIIKQSGMFGYTGISRSQVAQLEEKHHIYMADTSRISIAGLNDGNVTASIAPTLRSSSLSKERFDPSSKEAERQSAADVTPSPLSALPTGMLLRSAFINTISSKPYLLTPALSILSALCKPGRGFILSVDRNPFLHWILKRTFYKQFCAGETGDETRATTRKLREMGFRGTILTYAKETVFDHRTNTQHGLGVADREDGAKELCDNIEAWREGTLKTVDLLGEGDQLAVKLTGAGPSVCEAFTAGSLPRQQMMDALDEICVQCRVRKARVVIDAESQHFQRGIARVGLELMRRYNKDGYALVYNTYQAYLKGTPAALAQHLAAAVEEGFTLGLKVVRGAYLASDERSLIHDTKRQTDDAYDSIAQGALRQEIGEFGAKGGRPFPAVNLLVAGHNKASVLAAHELHQQRVSVGLPTVPVTFAQLHGMSDELSFGLLALKNGPDAAPEVYKCSTWGSMGECLAYLMRRAAENRDAASRTADEHAALKVEMGNLGTAILTNLVNAPSGGTEALPFTKFIACVRSERSEQALKDRFSQSSQNLVISRGDNIKAVQDSDVVILGADPADIEKLLTQPGIRDALTNKLLISVVAGWTRQKLESTVYGSETTASNQEGRAWVVRTLPNIAALVSQSLTAIEVSEPALPDRYLHLTDSIFQRIGRTVHIAPKLMNATTALAGSTPAFFAVIVDALIDAGVAVGVPRDMAHTMIFQAMQGTATMLQSGIHPALLKDQGTSPEGCTIGGLMVMEEAGVRGHIGRALREAVTVARLMENVPHVNDTRQ</sequence>
<feature type="domain" description="Pyrroline-5-carboxylate reductase dimerisation" evidence="13">
    <location>
        <begin position="903"/>
        <end position="1003"/>
    </location>
</feature>
<evidence type="ECO:0000256" key="5">
    <source>
        <dbReference type="ARBA" id="ARBA00022576"/>
    </source>
</evidence>
<feature type="domain" description="Proline dehydrogenase" evidence="11">
    <location>
        <begin position="397"/>
        <end position="716"/>
    </location>
</feature>
<dbReference type="InterPro" id="IPR029041">
    <property type="entry name" value="FAD-linked_oxidoreductase-like"/>
</dbReference>
<dbReference type="SUPFAM" id="SSF48179">
    <property type="entry name" value="6-phosphogluconate dehydrogenase C-terminal domain-like"/>
    <property type="match status" value="1"/>
</dbReference>
<evidence type="ECO:0000256" key="1">
    <source>
        <dbReference type="ARBA" id="ARBA00001933"/>
    </source>
</evidence>
<dbReference type="Pfam" id="PF14748">
    <property type="entry name" value="P5CR_dimer"/>
    <property type="match status" value="1"/>
</dbReference>
<dbReference type="HAMAP" id="MF_01925">
    <property type="entry name" value="P5C_reductase"/>
    <property type="match status" value="1"/>
</dbReference>
<dbReference type="Gene3D" id="3.90.1150.10">
    <property type="entry name" value="Aspartate Aminotransferase, domain 1"/>
    <property type="match status" value="1"/>
</dbReference>
<keyword evidence="15" id="KW-1185">Reference proteome</keyword>
<dbReference type="Pfam" id="PF00155">
    <property type="entry name" value="Aminotran_1_2"/>
    <property type="match status" value="1"/>
</dbReference>
<proteinExistence type="inferred from homology"/>
<dbReference type="SUPFAM" id="SSF53383">
    <property type="entry name" value="PLP-dependent transferases"/>
    <property type="match status" value="1"/>
</dbReference>
<evidence type="ECO:0000256" key="6">
    <source>
        <dbReference type="ARBA" id="ARBA00022679"/>
    </source>
</evidence>
<name>A0ABR3SKK1_9PEZI</name>
<keyword evidence="5" id="KW-0032">Aminotransferase</keyword>
<evidence type="ECO:0000313" key="15">
    <source>
        <dbReference type="Proteomes" id="UP001521116"/>
    </source>
</evidence>
<dbReference type="InterPro" id="IPR036291">
    <property type="entry name" value="NAD(P)-bd_dom_sf"/>
</dbReference>
<dbReference type="InterPro" id="IPR029036">
    <property type="entry name" value="P5CR_dimer"/>
</dbReference>
<feature type="domain" description="Aminotransferase class I/classII large" evidence="10">
    <location>
        <begin position="2"/>
        <end position="286"/>
    </location>
</feature>
<accession>A0ABR3SKK1</accession>
<evidence type="ECO:0000259" key="12">
    <source>
        <dbReference type="Pfam" id="PF03807"/>
    </source>
</evidence>
<dbReference type="InterPro" id="IPR015421">
    <property type="entry name" value="PyrdxlP-dep_Trfase_major"/>
</dbReference>
<comment type="caution">
    <text evidence="14">The sequence shown here is derived from an EMBL/GenBank/DDBJ whole genome shotgun (WGS) entry which is preliminary data.</text>
</comment>
<comment type="similarity">
    <text evidence="2">Belongs to the pyrroline-5-carboxylate reductase family.</text>
</comment>
<dbReference type="PROSITE" id="PS00105">
    <property type="entry name" value="AA_TRANSFER_CLASS_1"/>
    <property type="match status" value="1"/>
</dbReference>
<keyword evidence="6" id="KW-0808">Transferase</keyword>
<organism evidence="14 15">
    <name type="scientific">Neofusicoccum ribis</name>
    <dbReference type="NCBI Taxonomy" id="45134"/>
    <lineage>
        <taxon>Eukaryota</taxon>
        <taxon>Fungi</taxon>
        <taxon>Dikarya</taxon>
        <taxon>Ascomycota</taxon>
        <taxon>Pezizomycotina</taxon>
        <taxon>Dothideomycetes</taxon>
        <taxon>Dothideomycetes incertae sedis</taxon>
        <taxon>Botryosphaeriales</taxon>
        <taxon>Botryosphaeriaceae</taxon>
        <taxon>Neofusicoccum</taxon>
    </lineage>
</organism>
<dbReference type="Pfam" id="PF01619">
    <property type="entry name" value="Pro_dh"/>
    <property type="match status" value="1"/>
</dbReference>
<feature type="domain" description="Pyrroline-5-carboxylate reductase catalytic N-terminal" evidence="12">
    <location>
        <begin position="727"/>
        <end position="828"/>
    </location>
</feature>
<keyword evidence="7" id="KW-0663">Pyridoxal phosphate</keyword>
<dbReference type="PANTHER" id="PTHR11879:SF55">
    <property type="entry name" value="GLUTAMATE OXALOACETATE TRANSAMINASE 1, ISOFORM B"/>
    <property type="match status" value="1"/>
</dbReference>
<comment type="cofactor">
    <cofactor evidence="1">
        <name>pyridoxal 5'-phosphate</name>
        <dbReference type="ChEBI" id="CHEBI:597326"/>
    </cofactor>
</comment>
<evidence type="ECO:0000259" key="13">
    <source>
        <dbReference type="Pfam" id="PF14748"/>
    </source>
</evidence>
<evidence type="ECO:0000313" key="14">
    <source>
        <dbReference type="EMBL" id="KAL1623556.1"/>
    </source>
</evidence>
<dbReference type="PRINTS" id="PR00799">
    <property type="entry name" value="TRANSAMINASE"/>
</dbReference>
<dbReference type="InterPro" id="IPR004839">
    <property type="entry name" value="Aminotransferase_I/II_large"/>
</dbReference>
<dbReference type="Gene3D" id="3.40.640.10">
    <property type="entry name" value="Type I PLP-dependent aspartate aminotransferase-like (Major domain)"/>
    <property type="match status" value="1"/>
</dbReference>
<dbReference type="InterPro" id="IPR028939">
    <property type="entry name" value="P5C_Rdtase_cat_N"/>
</dbReference>
<dbReference type="Gene3D" id="3.20.20.220">
    <property type="match status" value="1"/>
</dbReference>
<evidence type="ECO:0000256" key="4">
    <source>
        <dbReference type="ARBA" id="ARBA00011738"/>
    </source>
</evidence>
<dbReference type="InterPro" id="IPR008927">
    <property type="entry name" value="6-PGluconate_DH-like_C_sf"/>
</dbReference>
<dbReference type="SUPFAM" id="SSF51735">
    <property type="entry name" value="NAD(P)-binding Rossmann-fold domains"/>
    <property type="match status" value="1"/>
</dbReference>
<comment type="subunit">
    <text evidence="4">Homodimer.</text>
</comment>
<dbReference type="Gene3D" id="1.10.3730.10">
    <property type="entry name" value="ProC C-terminal domain-like"/>
    <property type="match status" value="1"/>
</dbReference>
<evidence type="ECO:0000256" key="9">
    <source>
        <dbReference type="SAM" id="MobiDB-lite"/>
    </source>
</evidence>
<evidence type="ECO:0000259" key="11">
    <source>
        <dbReference type="Pfam" id="PF01619"/>
    </source>
</evidence>
<dbReference type="InterPro" id="IPR015424">
    <property type="entry name" value="PyrdxlP-dep_Trfase"/>
</dbReference>
<dbReference type="CDD" id="cd00609">
    <property type="entry name" value="AAT_like"/>
    <property type="match status" value="1"/>
</dbReference>
<evidence type="ECO:0000256" key="2">
    <source>
        <dbReference type="ARBA" id="ARBA00005525"/>
    </source>
</evidence>
<dbReference type="Pfam" id="PF03807">
    <property type="entry name" value="F420_oxidored"/>
    <property type="match status" value="1"/>
</dbReference>
<dbReference type="InterPro" id="IPR004838">
    <property type="entry name" value="NHTrfase_class1_PyrdxlP-BS"/>
</dbReference>
<keyword evidence="8" id="KW-0560">Oxidoreductase</keyword>
<evidence type="ECO:0000256" key="3">
    <source>
        <dbReference type="ARBA" id="ARBA00007441"/>
    </source>
</evidence>
<protein>
    <submittedName>
        <fullName evidence="14">Proline dehydrogenase</fullName>
    </submittedName>
</protein>
<dbReference type="InterPro" id="IPR015422">
    <property type="entry name" value="PyrdxlP-dep_Trfase_small"/>
</dbReference>
<feature type="compositionally biased region" description="Basic and acidic residues" evidence="9">
    <location>
        <begin position="299"/>
        <end position="314"/>
    </location>
</feature>
<dbReference type="InterPro" id="IPR000304">
    <property type="entry name" value="Pyrroline-COOH_reductase"/>
</dbReference>
<dbReference type="Proteomes" id="UP001521116">
    <property type="component" value="Unassembled WGS sequence"/>
</dbReference>
<gene>
    <name evidence="14" type="primary">PUT1_4</name>
    <name evidence="14" type="ORF">SLS56_008260</name>
</gene>
<evidence type="ECO:0000256" key="8">
    <source>
        <dbReference type="ARBA" id="ARBA00023002"/>
    </source>
</evidence>
<dbReference type="Gene3D" id="3.40.50.720">
    <property type="entry name" value="NAD(P)-binding Rossmann-like Domain"/>
    <property type="match status" value="1"/>
</dbReference>
<dbReference type="EMBL" id="JAJVDC020000119">
    <property type="protein sequence ID" value="KAL1623556.1"/>
    <property type="molecule type" value="Genomic_DNA"/>
</dbReference>
<evidence type="ECO:0000256" key="7">
    <source>
        <dbReference type="ARBA" id="ARBA00022898"/>
    </source>
</evidence>
<evidence type="ECO:0000259" key="10">
    <source>
        <dbReference type="Pfam" id="PF00155"/>
    </source>
</evidence>
<reference evidence="14 15" key="1">
    <citation type="submission" date="2024-02" db="EMBL/GenBank/DDBJ databases">
        <title>De novo assembly and annotation of 12 fungi associated with fruit tree decline syndrome in Ontario, Canada.</title>
        <authorList>
            <person name="Sulman M."/>
            <person name="Ellouze W."/>
            <person name="Ilyukhin E."/>
        </authorList>
    </citation>
    <scope>NUCLEOTIDE SEQUENCE [LARGE SCALE GENOMIC DNA]</scope>
    <source>
        <strain evidence="14 15">M1-105</strain>
    </source>
</reference>
<dbReference type="PANTHER" id="PTHR11879">
    <property type="entry name" value="ASPARTATE AMINOTRANSFERASE"/>
    <property type="match status" value="1"/>
</dbReference>
<feature type="region of interest" description="Disordered" evidence="9">
    <location>
        <begin position="296"/>
        <end position="321"/>
    </location>
</feature>
<comment type="similarity">
    <text evidence="3">Belongs to the class-I pyridoxal-phosphate-dependent aminotransferase family.</text>
</comment>
<dbReference type="NCBIfam" id="TIGR00112">
    <property type="entry name" value="proC"/>
    <property type="match status" value="1"/>
</dbReference>
<dbReference type="InterPro" id="IPR002872">
    <property type="entry name" value="Proline_DH_dom"/>
</dbReference>
<dbReference type="SUPFAM" id="SSF51730">
    <property type="entry name" value="FAD-linked oxidoreductase"/>
    <property type="match status" value="1"/>
</dbReference>